<evidence type="ECO:0000256" key="2">
    <source>
        <dbReference type="ARBA" id="ARBA00022448"/>
    </source>
</evidence>
<feature type="transmembrane region" description="Helical" evidence="8">
    <location>
        <begin position="363"/>
        <end position="382"/>
    </location>
</feature>
<feature type="transmembrane region" description="Helical" evidence="8">
    <location>
        <begin position="88"/>
        <end position="106"/>
    </location>
</feature>
<evidence type="ECO:0000259" key="9">
    <source>
        <dbReference type="PROSITE" id="PS50850"/>
    </source>
</evidence>
<keyword evidence="3" id="KW-1003">Cell membrane</keyword>
<dbReference type="InterPro" id="IPR005829">
    <property type="entry name" value="Sugar_transporter_CS"/>
</dbReference>
<feature type="transmembrane region" description="Helical" evidence="8">
    <location>
        <begin position="278"/>
        <end position="298"/>
    </location>
</feature>
<dbReference type="GO" id="GO:0022857">
    <property type="term" value="F:transmembrane transporter activity"/>
    <property type="evidence" value="ECO:0007669"/>
    <property type="project" value="InterPro"/>
</dbReference>
<keyword evidence="5 8" id="KW-1133">Transmembrane helix</keyword>
<dbReference type="PROSITE" id="PS50850">
    <property type="entry name" value="MFS"/>
    <property type="match status" value="1"/>
</dbReference>
<dbReference type="CDD" id="cd17321">
    <property type="entry name" value="MFS_MMR_MDR_like"/>
    <property type="match status" value="1"/>
</dbReference>
<feature type="domain" description="Major facilitator superfamily (MFS) profile" evidence="9">
    <location>
        <begin position="21"/>
        <end position="459"/>
    </location>
</feature>
<dbReference type="InterPro" id="IPR036259">
    <property type="entry name" value="MFS_trans_sf"/>
</dbReference>
<dbReference type="Gene3D" id="1.20.1250.20">
    <property type="entry name" value="MFS general substrate transporter like domains"/>
    <property type="match status" value="1"/>
</dbReference>
<dbReference type="EMBL" id="JFBT01000001">
    <property type="protein sequence ID" value="EXG81663.1"/>
    <property type="molecule type" value="Genomic_DNA"/>
</dbReference>
<proteinExistence type="predicted"/>
<evidence type="ECO:0000256" key="6">
    <source>
        <dbReference type="ARBA" id="ARBA00023136"/>
    </source>
</evidence>
<keyword evidence="11" id="KW-1185">Reference proteome</keyword>
<evidence type="ECO:0000256" key="8">
    <source>
        <dbReference type="SAM" id="Phobius"/>
    </source>
</evidence>
<evidence type="ECO:0000256" key="1">
    <source>
        <dbReference type="ARBA" id="ARBA00004651"/>
    </source>
</evidence>
<evidence type="ECO:0000313" key="11">
    <source>
        <dbReference type="Proteomes" id="UP000021053"/>
    </source>
</evidence>
<evidence type="ECO:0000313" key="10">
    <source>
        <dbReference type="EMBL" id="EXG81663.1"/>
    </source>
</evidence>
<feature type="transmembrane region" description="Helical" evidence="8">
    <location>
        <begin position="403"/>
        <end position="425"/>
    </location>
</feature>
<feature type="transmembrane region" description="Helical" evidence="8">
    <location>
        <begin position="55"/>
        <end position="76"/>
    </location>
</feature>
<feature type="transmembrane region" description="Helical" evidence="8">
    <location>
        <begin position="233"/>
        <end position="254"/>
    </location>
</feature>
<keyword evidence="4 8" id="KW-0812">Transmembrane</keyword>
<comment type="caution">
    <text evidence="10">The sequence shown here is derived from an EMBL/GenBank/DDBJ whole genome shotgun (WGS) entry which is preliminary data.</text>
</comment>
<feature type="transmembrane region" description="Helical" evidence="8">
    <location>
        <begin position="175"/>
        <end position="195"/>
    </location>
</feature>
<evidence type="ECO:0000256" key="3">
    <source>
        <dbReference type="ARBA" id="ARBA00022475"/>
    </source>
</evidence>
<evidence type="ECO:0000256" key="4">
    <source>
        <dbReference type="ARBA" id="ARBA00022692"/>
    </source>
</evidence>
<feature type="transmembrane region" description="Helical" evidence="8">
    <location>
        <begin position="147"/>
        <end position="169"/>
    </location>
</feature>
<dbReference type="PATRIC" id="fig|927661.3.peg.2745"/>
<name>A0A010Z2L3_9ACTN</name>
<evidence type="ECO:0000256" key="7">
    <source>
        <dbReference type="SAM" id="MobiDB-lite"/>
    </source>
</evidence>
<feature type="transmembrane region" description="Helical" evidence="8">
    <location>
        <begin position="338"/>
        <end position="357"/>
    </location>
</feature>
<dbReference type="PANTHER" id="PTHR42718:SF46">
    <property type="entry name" value="BLR6921 PROTEIN"/>
    <property type="match status" value="1"/>
</dbReference>
<dbReference type="InterPro" id="IPR011701">
    <property type="entry name" value="MFS"/>
</dbReference>
<reference evidence="10 11" key="1">
    <citation type="submission" date="2013-07" db="EMBL/GenBank/DDBJ databases">
        <authorList>
            <consortium name="DOE Joint Genome Institute"/>
            <person name="Eisen J."/>
            <person name="Huntemann M."/>
            <person name="Han J."/>
            <person name="Chen A."/>
            <person name="Kyrpides N."/>
            <person name="Mavromatis K."/>
            <person name="Markowitz V."/>
            <person name="Palaniappan K."/>
            <person name="Ivanova N."/>
            <person name="Schaumberg A."/>
            <person name="Pati A."/>
            <person name="Liolios K."/>
            <person name="Nordberg H.P."/>
            <person name="Cantor M.N."/>
            <person name="Hua S.X."/>
            <person name="Woyke T."/>
        </authorList>
    </citation>
    <scope>NUCLEOTIDE SEQUENCE [LARGE SCALE GENOMIC DNA]</scope>
    <source>
        <strain evidence="10 11">DSM 44712</strain>
    </source>
</reference>
<accession>A0A010Z2L3</accession>
<sequence>MPSVTRKNRPHEGVPMRAWSVLLVLCGAIFLEGIDVAMLNVALPAIRADLGLSTGVLSGVVSAYVLGYGGFMLLGGRAADLLGRRRMFLSWLVVFLAFSGLGGLATEGWMLLAARFATGVAAAFLAPAGLALVTGHFPEGPQRTRALGVYAGTAAGGFSLGLVAGGLLTSIGWRWVFFAPVVLATLILIAAVPLLRDDGPRPPRAIFDLAGAVTVTTGMLLLVYGVVRLEHGLTAGTLAVFALAATALALFVAIERRAAAPLVRLAILRSPSLVRTNLVALLFLASFAGFQFMVTLYLQELRGWSPLQTGLAMLVVGIDTVLAPTLTPWLVDRFGTGRVLFGGVASAVAAYSLFLPVAPDRTYAAMLPGLLLLGLAFALSYGPLTMAATDGVDEPEHGLAGGLLYTSIQFGTALGIAGVTALSTAGGMDGIRAGLVLPVVAAAAALGVTAVGLRRTPPSAPPPGGDVPSARSSASR</sequence>
<dbReference type="SUPFAM" id="SSF103473">
    <property type="entry name" value="MFS general substrate transporter"/>
    <property type="match status" value="1"/>
</dbReference>
<feature type="region of interest" description="Disordered" evidence="7">
    <location>
        <begin position="454"/>
        <end position="476"/>
    </location>
</feature>
<protein>
    <submittedName>
        <fullName evidence="10">Arabinose efflux permease family protein</fullName>
    </submittedName>
</protein>
<dbReference type="GO" id="GO:0005886">
    <property type="term" value="C:plasma membrane"/>
    <property type="evidence" value="ECO:0007669"/>
    <property type="project" value="UniProtKB-SubCell"/>
</dbReference>
<comment type="subcellular location">
    <subcellularLocation>
        <location evidence="1">Cell membrane</location>
        <topology evidence="1">Multi-pass membrane protein</topology>
    </subcellularLocation>
</comment>
<keyword evidence="2" id="KW-0813">Transport</keyword>
<evidence type="ECO:0000256" key="5">
    <source>
        <dbReference type="ARBA" id="ARBA00022989"/>
    </source>
</evidence>
<feature type="transmembrane region" description="Helical" evidence="8">
    <location>
        <begin position="431"/>
        <end position="453"/>
    </location>
</feature>
<dbReference type="Proteomes" id="UP000021053">
    <property type="component" value="Unassembled WGS sequence"/>
</dbReference>
<feature type="transmembrane region" description="Helical" evidence="8">
    <location>
        <begin position="21"/>
        <end position="43"/>
    </location>
</feature>
<feature type="transmembrane region" description="Helical" evidence="8">
    <location>
        <begin position="207"/>
        <end position="227"/>
    </location>
</feature>
<dbReference type="HOGENOM" id="CLU_000960_28_2_11"/>
<keyword evidence="6 8" id="KW-0472">Membrane</keyword>
<dbReference type="OrthoDB" id="7375466at2"/>
<organism evidence="10 11">
    <name type="scientific">Cryptosporangium arvum DSM 44712</name>
    <dbReference type="NCBI Taxonomy" id="927661"/>
    <lineage>
        <taxon>Bacteria</taxon>
        <taxon>Bacillati</taxon>
        <taxon>Actinomycetota</taxon>
        <taxon>Actinomycetes</taxon>
        <taxon>Cryptosporangiales</taxon>
        <taxon>Cryptosporangiaceae</taxon>
        <taxon>Cryptosporangium</taxon>
    </lineage>
</organism>
<dbReference type="PANTHER" id="PTHR42718">
    <property type="entry name" value="MAJOR FACILITATOR SUPERFAMILY MULTIDRUG TRANSPORTER MFSC"/>
    <property type="match status" value="1"/>
</dbReference>
<dbReference type="InterPro" id="IPR020846">
    <property type="entry name" value="MFS_dom"/>
</dbReference>
<dbReference type="PROSITE" id="PS00216">
    <property type="entry name" value="SUGAR_TRANSPORT_1"/>
    <property type="match status" value="1"/>
</dbReference>
<feature type="transmembrane region" description="Helical" evidence="8">
    <location>
        <begin position="310"/>
        <end position="331"/>
    </location>
</feature>
<dbReference type="Gene3D" id="1.20.1720.10">
    <property type="entry name" value="Multidrug resistance protein D"/>
    <property type="match status" value="1"/>
</dbReference>
<feature type="transmembrane region" description="Helical" evidence="8">
    <location>
        <begin position="112"/>
        <end position="135"/>
    </location>
</feature>
<dbReference type="AlphaFoldDB" id="A0A010Z2L3"/>
<dbReference type="Pfam" id="PF07690">
    <property type="entry name" value="MFS_1"/>
    <property type="match status" value="1"/>
</dbReference>
<gene>
    <name evidence="10" type="ORF">CryarDRAFT_2782</name>
</gene>